<keyword evidence="1" id="KW-0175">Coiled coil</keyword>
<accession>A0A9Q7A7T3</accession>
<feature type="region of interest" description="Disordered" evidence="2">
    <location>
        <begin position="217"/>
        <end position="245"/>
    </location>
</feature>
<dbReference type="KEGG" id="aram:KAR29_13415"/>
<evidence type="ECO:0000256" key="1">
    <source>
        <dbReference type="SAM" id="Coils"/>
    </source>
</evidence>
<keyword evidence="4" id="KW-1185">Reference proteome</keyword>
<dbReference type="Proteomes" id="UP000671879">
    <property type="component" value="Chromosome"/>
</dbReference>
<feature type="coiled-coil region" evidence="1">
    <location>
        <begin position="44"/>
        <end position="71"/>
    </location>
</feature>
<dbReference type="SUPFAM" id="SSF58113">
    <property type="entry name" value="Apolipoprotein A-I"/>
    <property type="match status" value="1"/>
</dbReference>
<reference evidence="4" key="1">
    <citation type="submission" date="2021-04" db="EMBL/GenBank/DDBJ databases">
        <title>A novel Synergistetes isolate from a pyrite-forming mixed culture.</title>
        <authorList>
            <person name="Bunk B."/>
            <person name="Sproer C."/>
            <person name="Spring S."/>
            <person name="Pester M."/>
        </authorList>
    </citation>
    <scope>NUCLEOTIDE SEQUENCE [LARGE SCALE GENOMIC DNA]</scope>
    <source>
        <strain evidence="4">J.5.4.2-T.3.5.2</strain>
    </source>
</reference>
<dbReference type="AlphaFoldDB" id="A0A9Q7A7T3"/>
<evidence type="ECO:0000313" key="3">
    <source>
        <dbReference type="EMBL" id="QTX32281.1"/>
    </source>
</evidence>
<organism evidence="3 4">
    <name type="scientific">Aminithiophilus ramosus</name>
    <dbReference type="NCBI Taxonomy" id="3029084"/>
    <lineage>
        <taxon>Bacteria</taxon>
        <taxon>Thermotogati</taxon>
        <taxon>Synergistota</taxon>
        <taxon>Synergistia</taxon>
        <taxon>Synergistales</taxon>
        <taxon>Aminithiophilaceae</taxon>
        <taxon>Aminithiophilus</taxon>
    </lineage>
</organism>
<dbReference type="EMBL" id="CP072943">
    <property type="protein sequence ID" value="QTX32281.1"/>
    <property type="molecule type" value="Genomic_DNA"/>
</dbReference>
<gene>
    <name evidence="3" type="ORF">KAR29_13415</name>
</gene>
<dbReference type="RefSeq" id="WP_274373504.1">
    <property type="nucleotide sequence ID" value="NZ_CP072943.1"/>
</dbReference>
<protein>
    <submittedName>
        <fullName evidence="3">Uncharacterized protein</fullName>
    </submittedName>
</protein>
<name>A0A9Q7A7T3_9BACT</name>
<feature type="coiled-coil region" evidence="1">
    <location>
        <begin position="106"/>
        <end position="202"/>
    </location>
</feature>
<feature type="compositionally biased region" description="Acidic residues" evidence="2">
    <location>
        <begin position="217"/>
        <end position="226"/>
    </location>
</feature>
<evidence type="ECO:0000256" key="2">
    <source>
        <dbReference type="SAM" id="MobiDB-lite"/>
    </source>
</evidence>
<evidence type="ECO:0000313" key="4">
    <source>
        <dbReference type="Proteomes" id="UP000671879"/>
    </source>
</evidence>
<proteinExistence type="predicted"/>
<sequence>MNLLEETRSLVQELADSHADRYQNLQDLKKTIDETLKTFSTERFDEKESMKSKLVQNKKKIEEEVMEIKKSTADMLDGFKKELDLLFEASRLASQKNTPDIREELKEENKKRIEASREKILSLKKQYNENVRLNINNRKIEIENLHKEVKDILSDIRESLKNQFDELRQKRLADISNMKQSVDMLRNNLNKERQVIIDLLEETRAVWSECLVNEESCEDDEVEAEPSVESRDDASPEADERDPDCSVLERATEEEDFAVTGEDLKTRFLSVIKAHPEGISLTDVADKLGMATVALGRVSRNLLDEGGIRREGKLYFPLSEGEVEIGEK</sequence>